<dbReference type="PANTHER" id="PTHR45710:SF20">
    <property type="entry name" value="C-TYPE LECTIN DOMAIN FAMILY 2, MEMBER M"/>
    <property type="match status" value="1"/>
</dbReference>
<dbReference type="InterPro" id="IPR016186">
    <property type="entry name" value="C-type_lectin-like/link_sf"/>
</dbReference>
<dbReference type="EMBL" id="KY355735">
    <property type="protein sequence ID" value="APZ76275.1"/>
    <property type="molecule type" value="Genomic_DNA"/>
</dbReference>
<evidence type="ECO:0000313" key="4">
    <source>
        <dbReference type="Proteomes" id="UP000202182"/>
    </source>
</evidence>
<dbReference type="Proteomes" id="UP000202182">
    <property type="component" value="Segment"/>
</dbReference>
<dbReference type="InterPro" id="IPR050828">
    <property type="entry name" value="C-type_lectin/matrix_domain"/>
</dbReference>
<dbReference type="SUPFAM" id="SSF56436">
    <property type="entry name" value="C-type lectin-like"/>
    <property type="match status" value="1"/>
</dbReference>
<dbReference type="Gene3D" id="3.10.100.10">
    <property type="entry name" value="Mannose-Binding Protein A, subunit A"/>
    <property type="match status" value="1"/>
</dbReference>
<gene>
    <name evidence="3" type="primary">ORF60</name>
    <name evidence="3" type="ORF">MRV_0064</name>
</gene>
<evidence type="ECO:0000313" key="3">
    <source>
        <dbReference type="EMBL" id="APZ76275.1"/>
    </source>
</evidence>
<evidence type="ECO:0000259" key="2">
    <source>
        <dbReference type="PROSITE" id="PS50041"/>
    </source>
</evidence>
<accession>A0A1P8VIW3</accession>
<keyword evidence="4" id="KW-1185">Reference proteome</keyword>
<reference evidence="3" key="1">
    <citation type="submission" date="2016-12" db="EMBL/GenBank/DDBJ databases">
        <title>A murine herpesvirus closely related to ubiquitous human herpesviruses causes T-cell depletion.</title>
        <authorList>
            <person name="Patel S.J."/>
            <person name="Zhao G."/>
            <person name="Penna V.R."/>
            <person name="Park E."/>
            <person name="Lauron E.J."/>
            <person name="Harvey I.B."/>
            <person name="Beatty W.L."/>
            <person name="Plougastel-Douglas B."/>
            <person name="Poursine-Laurent J."/>
            <person name="Fremont D.H."/>
            <person name="Wang D."/>
            <person name="Yokoyama W.M."/>
        </authorList>
    </citation>
    <scope>NUCLEOTIDE SEQUENCE [LARGE SCALE GENOMIC DNA]</scope>
    <source>
        <strain evidence="3">YOK1</strain>
    </source>
</reference>
<organism evidence="3">
    <name type="scientific">Murid betaherpesvirus 3</name>
    <dbReference type="NCBI Taxonomy" id="2560603"/>
    <lineage>
        <taxon>Viruses</taxon>
        <taxon>Duplodnaviria</taxon>
        <taxon>Heunggongvirae</taxon>
        <taxon>Peploviricota</taxon>
        <taxon>Herviviricetes</taxon>
        <taxon>Herpesvirales</taxon>
        <taxon>Orthoherpesviridae</taxon>
        <taxon>Betaherpesvirinae</taxon>
        <taxon>Roseolovirus</taxon>
        <taxon>Roseolovirus muridbeta3</taxon>
    </lineage>
</organism>
<dbReference type="PROSITE" id="PS50041">
    <property type="entry name" value="C_TYPE_LECTIN_2"/>
    <property type="match status" value="1"/>
</dbReference>
<feature type="domain" description="C-type lectin" evidence="2">
    <location>
        <begin position="77"/>
        <end position="148"/>
    </location>
</feature>
<feature type="transmembrane region" description="Helical" evidence="1">
    <location>
        <begin position="40"/>
        <end position="61"/>
    </location>
</feature>
<proteinExistence type="predicted"/>
<sequence length="192" mass="22740">MKPLVKLNRKSYIMFDTKGHNTKYSIFKQRRKRFLTPIKVTFPVILIWTMALTLLIMYIIYGTSEVVTICPSDWIIFNNQCYGFFHSLQTWNNASTLCKEYSANLATMTDLQINIIQRYLGDIKYWVGLRRIANEWKWVTDDLQGYNNPFIRGHGRYAIIYNRGLHGEFGGKYYFICSKFPIVIFKPFFANH</sequence>
<name>A0A1P8VIW3_9BETA</name>
<dbReference type="InterPro" id="IPR001304">
    <property type="entry name" value="C-type_lectin-like"/>
</dbReference>
<dbReference type="InterPro" id="IPR016187">
    <property type="entry name" value="CTDL_fold"/>
</dbReference>
<protein>
    <submittedName>
        <fullName evidence="3">C-type lectin domain containing</fullName>
    </submittedName>
</protein>
<evidence type="ECO:0000256" key="1">
    <source>
        <dbReference type="SAM" id="Phobius"/>
    </source>
</evidence>
<dbReference type="KEGG" id="vg:30999401"/>
<keyword evidence="1" id="KW-1133">Transmembrane helix</keyword>
<dbReference type="PANTHER" id="PTHR45710">
    <property type="entry name" value="C-TYPE LECTIN DOMAIN-CONTAINING PROTEIN 180"/>
    <property type="match status" value="1"/>
</dbReference>
<keyword evidence="1" id="KW-0812">Transmembrane</keyword>
<keyword evidence="1" id="KW-0472">Membrane</keyword>
<dbReference type="Pfam" id="PF00059">
    <property type="entry name" value="Lectin_C"/>
    <property type="match status" value="1"/>
</dbReference>
<dbReference type="OrthoDB" id="24966at10239"/>
<dbReference type="SMART" id="SM00034">
    <property type="entry name" value="CLECT"/>
    <property type="match status" value="1"/>
</dbReference>